<proteinExistence type="predicted"/>
<comment type="caution">
    <text evidence="1">The sequence shown here is derived from an EMBL/GenBank/DDBJ whole genome shotgun (WGS) entry which is preliminary data.</text>
</comment>
<gene>
    <name evidence="1" type="ORF">S06H3_51835</name>
</gene>
<evidence type="ECO:0000313" key="1">
    <source>
        <dbReference type="EMBL" id="GAI39531.1"/>
    </source>
</evidence>
<name>X1PAQ7_9ZZZZ</name>
<reference evidence="1" key="1">
    <citation type="journal article" date="2014" name="Front. Microbiol.">
        <title>High frequency of phylogenetically diverse reductive dehalogenase-homologous genes in deep subseafloor sedimentary metagenomes.</title>
        <authorList>
            <person name="Kawai M."/>
            <person name="Futagami T."/>
            <person name="Toyoda A."/>
            <person name="Takaki Y."/>
            <person name="Nishi S."/>
            <person name="Hori S."/>
            <person name="Arai W."/>
            <person name="Tsubouchi T."/>
            <person name="Morono Y."/>
            <person name="Uchiyama I."/>
            <person name="Ito T."/>
            <person name="Fujiyama A."/>
            <person name="Inagaki F."/>
            <person name="Takami H."/>
        </authorList>
    </citation>
    <scope>NUCLEOTIDE SEQUENCE</scope>
    <source>
        <strain evidence="1">Expedition CK06-06</strain>
    </source>
</reference>
<accession>X1PAQ7</accession>
<dbReference type="AlphaFoldDB" id="X1PAQ7"/>
<dbReference type="EMBL" id="BARV01032925">
    <property type="protein sequence ID" value="GAI39531.1"/>
    <property type="molecule type" value="Genomic_DNA"/>
</dbReference>
<organism evidence="1">
    <name type="scientific">marine sediment metagenome</name>
    <dbReference type="NCBI Taxonomy" id="412755"/>
    <lineage>
        <taxon>unclassified sequences</taxon>
        <taxon>metagenomes</taxon>
        <taxon>ecological metagenomes</taxon>
    </lineage>
</organism>
<sequence>MDRYERVAKVPDELTFDEYIRCKEYGVPIRLFLKVKEIVGKYCHMHFNFIAEPAPFESIVIKAYKKDKSFRITNAKALSLWMIEEEMDQGSASRLEEFIDHTIRWMIEDMNHYLLVRTEPVPQEKPSQVKSLKQKS</sequence>
<protein>
    <submittedName>
        <fullName evidence="1">Uncharacterized protein</fullName>
    </submittedName>
</protein>